<dbReference type="Proteomes" id="UP000184139">
    <property type="component" value="Unassembled WGS sequence"/>
</dbReference>
<dbReference type="InterPro" id="IPR024074">
    <property type="entry name" value="AS_cat/multimer_dom_body"/>
</dbReference>
<feature type="binding site" evidence="9">
    <location>
        <position position="87"/>
    </location>
    <ligand>
        <name>L-citrulline</name>
        <dbReference type="ChEBI" id="CHEBI:57743"/>
    </ligand>
</feature>
<dbReference type="GO" id="GO:0005524">
    <property type="term" value="F:ATP binding"/>
    <property type="evidence" value="ECO:0007669"/>
    <property type="project" value="UniProtKB-UniRule"/>
</dbReference>
<dbReference type="Gene3D" id="1.20.5.470">
    <property type="entry name" value="Single helix bin"/>
    <property type="match status" value="1"/>
</dbReference>
<evidence type="ECO:0000313" key="13">
    <source>
        <dbReference type="Proteomes" id="UP000184139"/>
    </source>
</evidence>
<evidence type="ECO:0000256" key="1">
    <source>
        <dbReference type="ARBA" id="ARBA00004967"/>
    </source>
</evidence>
<keyword evidence="7 9" id="KW-0547">Nucleotide-binding</keyword>
<comment type="pathway">
    <text evidence="1 9">Amino-acid biosynthesis; L-arginine biosynthesis; L-arginine from L-ornithine and carbamoyl phosphate: step 2/3.</text>
</comment>
<sequence>MDVNKIVLAYSGGLDTSVILKWLAQEYGCPVIAYCADIGQEEDWQAVRAKGMATGAEKVIVADLKDEFVSDYIFPAFRANAIYEGSYLLGTSLARPIIAKEQVRIAAVEGADAVSHGATGKGNDQVRFELGYIGLAPKLKIIAPWRTWNLNSRKKLVEFAEQHGIPVPVTKEKPYSSDENLLHISYEGGILEDPWAEPDPAMFKMTVAPEAAPDQPTYLEIEFAGGDPVALDGDRLSPLALFSRLNKLGGANGIGRLDLVENRFVGMKSRGVYETPGGTILRTAHRDLETITLDREVMKIRDSLIPRYAELVYNGFWFSPERELLQTTMDATQQTVNGTVRLKLYKGNCIPVGRKSEQSLYQESFATFEEDSVYDQADATGFIRLNGLRLRIQALQQKKR</sequence>
<dbReference type="InterPro" id="IPR001518">
    <property type="entry name" value="Arginosuc_synth"/>
</dbReference>
<accession>A0A1M5Y8Q7</accession>
<feature type="binding site" evidence="9">
    <location>
        <position position="36"/>
    </location>
    <ligand>
        <name>ATP</name>
        <dbReference type="ChEBI" id="CHEBI:30616"/>
    </ligand>
</feature>
<feature type="binding site" evidence="9">
    <location>
        <position position="273"/>
    </location>
    <ligand>
        <name>L-citrulline</name>
        <dbReference type="ChEBI" id="CHEBI:57743"/>
    </ligand>
</feature>
<organism evidence="12 13">
    <name type="scientific">Desulfofustis glycolicus DSM 9705</name>
    <dbReference type="NCBI Taxonomy" id="1121409"/>
    <lineage>
        <taxon>Bacteria</taxon>
        <taxon>Pseudomonadati</taxon>
        <taxon>Thermodesulfobacteriota</taxon>
        <taxon>Desulfobulbia</taxon>
        <taxon>Desulfobulbales</taxon>
        <taxon>Desulfocapsaceae</taxon>
        <taxon>Desulfofustis</taxon>
    </lineage>
</organism>
<dbReference type="Pfam" id="PF00764">
    <property type="entry name" value="Arginosuc_synth"/>
    <property type="match status" value="1"/>
</dbReference>
<dbReference type="GO" id="GO:0006526">
    <property type="term" value="P:L-arginine biosynthetic process"/>
    <property type="evidence" value="ECO:0007669"/>
    <property type="project" value="UniProtKB-UniRule"/>
</dbReference>
<dbReference type="Gene3D" id="3.90.1260.10">
    <property type="entry name" value="Argininosuccinate synthetase, chain A, domain 2"/>
    <property type="match status" value="1"/>
</dbReference>
<feature type="binding site" evidence="9">
    <location>
        <position position="185"/>
    </location>
    <ligand>
        <name>L-citrulline</name>
        <dbReference type="ChEBI" id="CHEBI:57743"/>
    </ligand>
</feature>
<evidence type="ECO:0000256" key="4">
    <source>
        <dbReference type="ARBA" id="ARBA00022571"/>
    </source>
</evidence>
<evidence type="ECO:0000256" key="6">
    <source>
        <dbReference type="ARBA" id="ARBA00022605"/>
    </source>
</evidence>
<feature type="binding site" evidence="9">
    <location>
        <position position="123"/>
    </location>
    <ligand>
        <name>L-aspartate</name>
        <dbReference type="ChEBI" id="CHEBI:29991"/>
    </ligand>
</feature>
<evidence type="ECO:0000256" key="7">
    <source>
        <dbReference type="ARBA" id="ARBA00022741"/>
    </source>
</evidence>
<dbReference type="InterPro" id="IPR048267">
    <property type="entry name" value="Arginosuc_syn_N"/>
</dbReference>
<feature type="binding site" evidence="9">
    <location>
        <position position="117"/>
    </location>
    <ligand>
        <name>ATP</name>
        <dbReference type="ChEBI" id="CHEBI:30616"/>
    </ligand>
</feature>
<feature type="binding site" evidence="9">
    <location>
        <position position="92"/>
    </location>
    <ligand>
        <name>L-citrulline</name>
        <dbReference type="ChEBI" id="CHEBI:57743"/>
    </ligand>
</feature>
<feature type="domain" description="Arginosuccinate synthase C-terminal" evidence="11">
    <location>
        <begin position="175"/>
        <end position="392"/>
    </location>
</feature>
<dbReference type="InterPro" id="IPR018223">
    <property type="entry name" value="Arginosuc_synth_CS"/>
</dbReference>
<feature type="binding site" evidence="9">
    <location>
        <position position="127"/>
    </location>
    <ligand>
        <name>L-citrulline</name>
        <dbReference type="ChEBI" id="CHEBI:57743"/>
    </ligand>
</feature>
<dbReference type="FunFam" id="3.40.50.620:FF:000019">
    <property type="entry name" value="Argininosuccinate synthase"/>
    <property type="match status" value="1"/>
</dbReference>
<feature type="binding site" evidence="9">
    <location>
        <position position="176"/>
    </location>
    <ligand>
        <name>L-citrulline</name>
        <dbReference type="ChEBI" id="CHEBI:57743"/>
    </ligand>
</feature>
<gene>
    <name evidence="9" type="primary">argG</name>
    <name evidence="12" type="ORF">SAMN02745124_03708</name>
</gene>
<feature type="binding site" evidence="9">
    <location>
        <position position="124"/>
    </location>
    <ligand>
        <name>L-aspartate</name>
        <dbReference type="ChEBI" id="CHEBI:29991"/>
    </ligand>
</feature>
<evidence type="ECO:0000259" key="11">
    <source>
        <dbReference type="Pfam" id="PF20979"/>
    </source>
</evidence>
<dbReference type="FunFam" id="3.90.1260.10:FF:000007">
    <property type="entry name" value="Argininosuccinate synthase"/>
    <property type="match status" value="1"/>
</dbReference>
<evidence type="ECO:0000259" key="10">
    <source>
        <dbReference type="Pfam" id="PF00764"/>
    </source>
</evidence>
<dbReference type="GO" id="GO:0000050">
    <property type="term" value="P:urea cycle"/>
    <property type="evidence" value="ECO:0007669"/>
    <property type="project" value="TreeGrafter"/>
</dbReference>
<dbReference type="NCBIfam" id="TIGR00032">
    <property type="entry name" value="argG"/>
    <property type="match status" value="1"/>
</dbReference>
<keyword evidence="8 9" id="KW-0067">ATP-binding</keyword>
<dbReference type="UniPathway" id="UPA00068">
    <property type="reaction ID" value="UER00113"/>
</dbReference>
<dbReference type="CDD" id="cd01999">
    <property type="entry name" value="ASS"/>
    <property type="match status" value="1"/>
</dbReference>
<dbReference type="GO" id="GO:0000053">
    <property type="term" value="P:argininosuccinate metabolic process"/>
    <property type="evidence" value="ECO:0007669"/>
    <property type="project" value="TreeGrafter"/>
</dbReference>
<dbReference type="STRING" id="1121409.SAMN02745124_03708"/>
<evidence type="ECO:0000256" key="2">
    <source>
        <dbReference type="ARBA" id="ARBA00011881"/>
    </source>
</evidence>
<dbReference type="PROSITE" id="PS00565">
    <property type="entry name" value="ARGININOSUCCIN_SYN_2"/>
    <property type="match status" value="1"/>
</dbReference>
<comment type="subunit">
    <text evidence="2 9">Homotetramer.</text>
</comment>
<dbReference type="HAMAP" id="MF_00005">
    <property type="entry name" value="Arg_succ_synth_type1"/>
    <property type="match status" value="1"/>
</dbReference>
<dbReference type="EMBL" id="FQXS01000029">
    <property type="protein sequence ID" value="SHI07873.1"/>
    <property type="molecule type" value="Genomic_DNA"/>
</dbReference>
<keyword evidence="5 9" id="KW-0436">Ligase</keyword>
<dbReference type="AlphaFoldDB" id="A0A1M5Y8Q7"/>
<dbReference type="NCBIfam" id="NF001770">
    <property type="entry name" value="PRK00509.1"/>
    <property type="match status" value="1"/>
</dbReference>
<name>A0A1M5Y8Q7_9BACT</name>
<keyword evidence="9" id="KW-0963">Cytoplasm</keyword>
<dbReference type="Pfam" id="PF20979">
    <property type="entry name" value="Arginosuc_syn_C"/>
    <property type="match status" value="1"/>
</dbReference>
<evidence type="ECO:0000256" key="9">
    <source>
        <dbReference type="HAMAP-Rule" id="MF_00005"/>
    </source>
</evidence>
<comment type="subcellular location">
    <subcellularLocation>
        <location evidence="9">Cytoplasm</location>
    </subcellularLocation>
</comment>
<dbReference type="SUPFAM" id="SSF69864">
    <property type="entry name" value="Argininosuccinate synthetase, C-terminal domain"/>
    <property type="match status" value="1"/>
</dbReference>
<feature type="binding site" evidence="9">
    <location>
        <position position="119"/>
    </location>
    <ligand>
        <name>L-aspartate</name>
        <dbReference type="ChEBI" id="CHEBI:29991"/>
    </ligand>
</feature>
<dbReference type="InterPro" id="IPR048268">
    <property type="entry name" value="Arginosuc_syn_C"/>
</dbReference>
<feature type="binding site" evidence="9">
    <location>
        <position position="261"/>
    </location>
    <ligand>
        <name>L-citrulline</name>
        <dbReference type="ChEBI" id="CHEBI:57743"/>
    </ligand>
</feature>
<feature type="binding site" evidence="9">
    <location>
        <position position="123"/>
    </location>
    <ligand>
        <name>L-citrulline</name>
        <dbReference type="ChEBI" id="CHEBI:57743"/>
    </ligand>
</feature>
<feature type="binding site" evidence="9">
    <location>
        <begin position="9"/>
        <end position="17"/>
    </location>
    <ligand>
        <name>ATP</name>
        <dbReference type="ChEBI" id="CHEBI:30616"/>
    </ligand>
</feature>
<evidence type="ECO:0000256" key="5">
    <source>
        <dbReference type="ARBA" id="ARBA00022598"/>
    </source>
</evidence>
<evidence type="ECO:0000256" key="8">
    <source>
        <dbReference type="ARBA" id="ARBA00022840"/>
    </source>
</evidence>
<dbReference type="Gene3D" id="3.40.50.620">
    <property type="entry name" value="HUPs"/>
    <property type="match status" value="1"/>
</dbReference>
<reference evidence="12 13" key="1">
    <citation type="submission" date="2016-11" db="EMBL/GenBank/DDBJ databases">
        <authorList>
            <person name="Jaros S."/>
            <person name="Januszkiewicz K."/>
            <person name="Wedrychowicz H."/>
        </authorList>
    </citation>
    <scope>NUCLEOTIDE SEQUENCE [LARGE SCALE GENOMIC DNA]</scope>
    <source>
        <strain evidence="12 13">DSM 9705</strain>
    </source>
</reference>
<comment type="catalytic activity">
    <reaction evidence="9">
        <text>L-citrulline + L-aspartate + ATP = 2-(N(omega)-L-arginino)succinate + AMP + diphosphate + H(+)</text>
        <dbReference type="Rhea" id="RHEA:10932"/>
        <dbReference type="ChEBI" id="CHEBI:15378"/>
        <dbReference type="ChEBI" id="CHEBI:29991"/>
        <dbReference type="ChEBI" id="CHEBI:30616"/>
        <dbReference type="ChEBI" id="CHEBI:33019"/>
        <dbReference type="ChEBI" id="CHEBI:57472"/>
        <dbReference type="ChEBI" id="CHEBI:57743"/>
        <dbReference type="ChEBI" id="CHEBI:456215"/>
        <dbReference type="EC" id="6.3.4.5"/>
    </reaction>
</comment>
<dbReference type="SUPFAM" id="SSF52402">
    <property type="entry name" value="Adenine nucleotide alpha hydrolases-like"/>
    <property type="match status" value="1"/>
</dbReference>
<dbReference type="PANTHER" id="PTHR11587:SF2">
    <property type="entry name" value="ARGININOSUCCINATE SYNTHASE"/>
    <property type="match status" value="1"/>
</dbReference>
<dbReference type="GO" id="GO:0004055">
    <property type="term" value="F:argininosuccinate synthase activity"/>
    <property type="evidence" value="ECO:0007669"/>
    <property type="project" value="UniProtKB-UniRule"/>
</dbReference>
<comment type="similarity">
    <text evidence="9">Belongs to the argininosuccinate synthase family. Type 1 subfamily.</text>
</comment>
<dbReference type="EC" id="6.3.4.5" evidence="3 9"/>
<dbReference type="InterPro" id="IPR023434">
    <property type="entry name" value="Arginosuc_synth_type_1_subfam"/>
</dbReference>
<evidence type="ECO:0000313" key="12">
    <source>
        <dbReference type="EMBL" id="SHI07873.1"/>
    </source>
</evidence>
<dbReference type="GO" id="GO:0005737">
    <property type="term" value="C:cytoplasm"/>
    <property type="evidence" value="ECO:0007669"/>
    <property type="project" value="UniProtKB-SubCell"/>
</dbReference>
<feature type="domain" description="Arginosuccinate synthase-like N-terminal" evidence="10">
    <location>
        <begin position="5"/>
        <end position="166"/>
    </location>
</feature>
<evidence type="ECO:0000256" key="3">
    <source>
        <dbReference type="ARBA" id="ARBA00012286"/>
    </source>
</evidence>
<keyword evidence="6 9" id="KW-0028">Amino-acid biosynthesis</keyword>
<dbReference type="RefSeq" id="WP_073378432.1">
    <property type="nucleotide sequence ID" value="NZ_FQXS01000029.1"/>
</dbReference>
<proteinExistence type="inferred from homology"/>
<protein>
    <recommendedName>
        <fullName evidence="3 9">Argininosuccinate synthase</fullName>
        <ecNumber evidence="3 9">6.3.4.5</ecNumber>
    </recommendedName>
    <alternativeName>
        <fullName evidence="9">Citrulline--aspartate ligase</fullName>
    </alternativeName>
</protein>
<dbReference type="PROSITE" id="PS00564">
    <property type="entry name" value="ARGININOSUCCIN_SYN_1"/>
    <property type="match status" value="1"/>
</dbReference>
<keyword evidence="13" id="KW-1185">Reference proteome</keyword>
<dbReference type="PANTHER" id="PTHR11587">
    <property type="entry name" value="ARGININOSUCCINATE SYNTHASE"/>
    <property type="match status" value="1"/>
</dbReference>
<dbReference type="InterPro" id="IPR014729">
    <property type="entry name" value="Rossmann-like_a/b/a_fold"/>
</dbReference>
<dbReference type="OrthoDB" id="9801641at2"/>
<keyword evidence="4 9" id="KW-0055">Arginine biosynthesis</keyword>